<dbReference type="Gene3D" id="1.25.40.10">
    <property type="entry name" value="Tetratricopeptide repeat domain"/>
    <property type="match status" value="1"/>
</dbReference>
<dbReference type="Proteomes" id="UP000242287">
    <property type="component" value="Unassembled WGS sequence"/>
</dbReference>
<dbReference type="AlphaFoldDB" id="A0A2A9NNL2"/>
<evidence type="ECO:0008006" key="4">
    <source>
        <dbReference type="Google" id="ProtNLM"/>
    </source>
</evidence>
<keyword evidence="3" id="KW-1185">Reference proteome</keyword>
<organism evidence="2 3">
    <name type="scientific">Amanita thiersii Skay4041</name>
    <dbReference type="NCBI Taxonomy" id="703135"/>
    <lineage>
        <taxon>Eukaryota</taxon>
        <taxon>Fungi</taxon>
        <taxon>Dikarya</taxon>
        <taxon>Basidiomycota</taxon>
        <taxon>Agaricomycotina</taxon>
        <taxon>Agaricomycetes</taxon>
        <taxon>Agaricomycetidae</taxon>
        <taxon>Agaricales</taxon>
        <taxon>Pluteineae</taxon>
        <taxon>Amanitaceae</taxon>
        <taxon>Amanita</taxon>
    </lineage>
</organism>
<reference evidence="2 3" key="1">
    <citation type="submission" date="2014-02" db="EMBL/GenBank/DDBJ databases">
        <title>Transposable element dynamics among asymbiotic and ectomycorrhizal Amanita fungi.</title>
        <authorList>
            <consortium name="DOE Joint Genome Institute"/>
            <person name="Hess J."/>
            <person name="Skrede I."/>
            <person name="Wolfe B."/>
            <person name="LaButti K."/>
            <person name="Ohm R.A."/>
            <person name="Grigoriev I.V."/>
            <person name="Pringle A."/>
        </authorList>
    </citation>
    <scope>NUCLEOTIDE SEQUENCE [LARGE SCALE GENOMIC DNA]</scope>
    <source>
        <strain evidence="2 3">SKay4041</strain>
    </source>
</reference>
<sequence length="493" mass="56048">MGVHTGSDREAAPPKGEIGSIRRRCLEVLERSFIPEEAWDAYVTLCNLVPEDRGLFDGRFIPFAHRHRLCRLLSSNKPKTHPHFLRILSVLAAIRGARGKIHLHEWNILIDHAGQGWRRPGFDDWETAFSFYNDMTTGRPPGSTLMEPNIEGDINHVVKPDTYTYTILLNIAVSTMRLSAMRQAADIIHAAKLSPNKVTHLTMVKHSTLMKQLHGVRSTLLRMQDAGLKLGLDGINACMWAYGRNGQLDIVAMIYRLLRHNTIPEDNVEEQDGISTVTRFLEDEEYITIAPDIKPDQATYVLMIQVMAYHGNLSATMHVFMEMLTYLHMSPNDGIEESKDDSTIIVDYELMNATFRAIFLGFARHGIPRVKSRKQLSSQQKLANPPNQPNWTLANLKTVFDTFTSVSPDLVPSRSTLHWILSAFEKASGSDESLLRTVWKKLDDKYGMCWVAPTNRLDRWRTRLFPDTVAETDLTQDATFVVDYDPEEDAFLL</sequence>
<evidence type="ECO:0000313" key="3">
    <source>
        <dbReference type="Proteomes" id="UP000242287"/>
    </source>
</evidence>
<evidence type="ECO:0000313" key="2">
    <source>
        <dbReference type="EMBL" id="PFH52575.1"/>
    </source>
</evidence>
<accession>A0A2A9NNL2</accession>
<dbReference type="STRING" id="703135.A0A2A9NNL2"/>
<dbReference type="PANTHER" id="PTHR47447:SF17">
    <property type="entry name" value="OS12G0638900 PROTEIN"/>
    <property type="match status" value="1"/>
</dbReference>
<gene>
    <name evidence="2" type="ORF">AMATHDRAFT_139626</name>
</gene>
<proteinExistence type="predicted"/>
<evidence type="ECO:0000256" key="1">
    <source>
        <dbReference type="ARBA" id="ARBA00022737"/>
    </source>
</evidence>
<dbReference type="PANTHER" id="PTHR47447">
    <property type="entry name" value="OS03G0856100 PROTEIN"/>
    <property type="match status" value="1"/>
</dbReference>
<keyword evidence="1" id="KW-0677">Repeat</keyword>
<dbReference type="InterPro" id="IPR011990">
    <property type="entry name" value="TPR-like_helical_dom_sf"/>
</dbReference>
<protein>
    <recommendedName>
        <fullName evidence="4">Pentacotripeptide-repeat region of PRORP domain-containing protein</fullName>
    </recommendedName>
</protein>
<dbReference type="OrthoDB" id="1908178at2759"/>
<dbReference type="EMBL" id="KZ301978">
    <property type="protein sequence ID" value="PFH52575.1"/>
    <property type="molecule type" value="Genomic_DNA"/>
</dbReference>
<name>A0A2A9NNL2_9AGAR</name>